<dbReference type="PANTHER" id="PTHR37294">
    <property type="entry name" value="3'-5' EXORIBONUCLEASE YHAM"/>
    <property type="match status" value="1"/>
</dbReference>
<dbReference type="InterPro" id="IPR050798">
    <property type="entry name" value="YhaM_exoribonuc/phosphodiest"/>
</dbReference>
<evidence type="ECO:0000313" key="3">
    <source>
        <dbReference type="EMBL" id="MPM07971.1"/>
    </source>
</evidence>
<evidence type="ECO:0000256" key="1">
    <source>
        <dbReference type="ARBA" id="ARBA00022801"/>
    </source>
</evidence>
<sequence>MYIKDMSIGEQIEGFFLLQDAFAKTTMGGKPFLSMVLSDCTGTIDAQIWDYTGPVTPKDTGAVVKIRGTVSEFKSTLQITAERLRLAEPNDQYNISDLVPTAPIDVEAAWRKLKDTVDTIADQDYRSICKEMLGKYGERVKSIPAAKSVHHSFLNGLLMHTTYMLETADFLAGLYKPVIDRSLLIAGTLLHDFAKCEEFTTSQLGLVTDYSMKGQLLGHLVMGAQETANVAAELHVPEEKSVLLQHLILSHHGEPEFGAAVRPMCAEGELLSYIDMIDSRMEIYRETLEEIPAGEFSRRIFALDRRIYHHN</sequence>
<name>A0A644WWJ2_9ZZZZ</name>
<dbReference type="SUPFAM" id="SSF50249">
    <property type="entry name" value="Nucleic acid-binding proteins"/>
    <property type="match status" value="1"/>
</dbReference>
<dbReference type="Gene3D" id="2.40.50.140">
    <property type="entry name" value="Nucleic acid-binding proteins"/>
    <property type="match status" value="1"/>
</dbReference>
<dbReference type="InterPro" id="IPR006674">
    <property type="entry name" value="HD_domain"/>
</dbReference>
<comment type="caution">
    <text evidence="3">The sequence shown here is derived from an EMBL/GenBank/DDBJ whole genome shotgun (WGS) entry which is preliminary data.</text>
</comment>
<dbReference type="EMBL" id="VSSQ01001396">
    <property type="protein sequence ID" value="MPM07971.1"/>
    <property type="molecule type" value="Genomic_DNA"/>
</dbReference>
<keyword evidence="1 3" id="KW-0378">Hydrolase</keyword>
<dbReference type="InterPro" id="IPR012340">
    <property type="entry name" value="NA-bd_OB-fold"/>
</dbReference>
<dbReference type="CDD" id="cd04492">
    <property type="entry name" value="YhaM_OBF_like"/>
    <property type="match status" value="1"/>
</dbReference>
<dbReference type="Pfam" id="PF01966">
    <property type="entry name" value="HD"/>
    <property type="match status" value="1"/>
</dbReference>
<accession>A0A644WWJ2</accession>
<protein>
    <submittedName>
        <fullName evidence="3">3'-5' exoribonuclease YhaM</fullName>
        <ecNumber evidence="3">3.1.-.-</ecNumber>
    </submittedName>
</protein>
<dbReference type="GO" id="GO:0016787">
    <property type="term" value="F:hydrolase activity"/>
    <property type="evidence" value="ECO:0007669"/>
    <property type="project" value="UniProtKB-KW"/>
</dbReference>
<dbReference type="EC" id="3.1.-.-" evidence="3"/>
<evidence type="ECO:0000259" key="2">
    <source>
        <dbReference type="Pfam" id="PF01966"/>
    </source>
</evidence>
<organism evidence="3">
    <name type="scientific">bioreactor metagenome</name>
    <dbReference type="NCBI Taxonomy" id="1076179"/>
    <lineage>
        <taxon>unclassified sequences</taxon>
        <taxon>metagenomes</taxon>
        <taxon>ecological metagenomes</taxon>
    </lineage>
</organism>
<gene>
    <name evidence="3" type="primary">yhaM_6</name>
    <name evidence="3" type="ORF">SDC9_54282</name>
</gene>
<dbReference type="AlphaFoldDB" id="A0A644WWJ2"/>
<dbReference type="SUPFAM" id="SSF109604">
    <property type="entry name" value="HD-domain/PDEase-like"/>
    <property type="match status" value="1"/>
</dbReference>
<dbReference type="GO" id="GO:0031125">
    <property type="term" value="P:rRNA 3'-end processing"/>
    <property type="evidence" value="ECO:0007669"/>
    <property type="project" value="TreeGrafter"/>
</dbReference>
<reference evidence="3" key="1">
    <citation type="submission" date="2019-08" db="EMBL/GenBank/DDBJ databases">
        <authorList>
            <person name="Kucharzyk K."/>
            <person name="Murdoch R.W."/>
            <person name="Higgins S."/>
            <person name="Loffler F."/>
        </authorList>
    </citation>
    <scope>NUCLEOTIDE SEQUENCE</scope>
</reference>
<proteinExistence type="predicted"/>
<dbReference type="PANTHER" id="PTHR37294:SF1">
    <property type="entry name" value="3'-5' EXORIBONUCLEASE YHAM"/>
    <property type="match status" value="1"/>
</dbReference>
<feature type="domain" description="HD" evidence="2">
    <location>
        <begin position="162"/>
        <end position="278"/>
    </location>
</feature>
<dbReference type="Gene3D" id="1.10.3210.10">
    <property type="entry name" value="Hypothetical protein af1432"/>
    <property type="match status" value="1"/>
</dbReference>